<reference evidence="3 4" key="1">
    <citation type="submission" date="2016-04" db="EMBL/GenBank/DDBJ databases">
        <authorList>
            <person name="Evans L.H."/>
            <person name="Alamgir A."/>
            <person name="Owens N."/>
            <person name="Weber N.D."/>
            <person name="Virtaneva K."/>
            <person name="Barbian K."/>
            <person name="Babar A."/>
            <person name="Rosenke K."/>
        </authorList>
    </citation>
    <scope>NUCLEOTIDE SEQUENCE [LARGE SCALE GENOMIC DNA]</scope>
    <source>
        <strain evidence="3 4">LMa1</strain>
    </source>
</reference>
<organism evidence="3 4">
    <name type="scientific">Desulfotomaculum copahuensis</name>
    <dbReference type="NCBI Taxonomy" id="1838280"/>
    <lineage>
        <taxon>Bacteria</taxon>
        <taxon>Bacillati</taxon>
        <taxon>Bacillota</taxon>
        <taxon>Clostridia</taxon>
        <taxon>Eubacteriales</taxon>
        <taxon>Desulfotomaculaceae</taxon>
        <taxon>Desulfotomaculum</taxon>
    </lineage>
</organism>
<dbReference type="Gene3D" id="2.120.10.60">
    <property type="entry name" value="Tricorn protease N-terminal domain"/>
    <property type="match status" value="1"/>
</dbReference>
<comment type="caution">
    <text evidence="3">The sequence shown here is derived from an EMBL/GenBank/DDBJ whole genome shotgun (WGS) entry which is preliminary data.</text>
</comment>
<dbReference type="EMBL" id="LYVF01000204">
    <property type="protein sequence ID" value="OAT79286.1"/>
    <property type="molecule type" value="Genomic_DNA"/>
</dbReference>
<dbReference type="InterPro" id="IPR011659">
    <property type="entry name" value="WD40"/>
</dbReference>
<feature type="region of interest" description="Disordered" evidence="1">
    <location>
        <begin position="31"/>
        <end position="50"/>
    </location>
</feature>
<name>A0A1B7LAD4_9FIRM</name>
<evidence type="ECO:0000313" key="4">
    <source>
        <dbReference type="Proteomes" id="UP000078532"/>
    </source>
</evidence>
<dbReference type="RefSeq" id="WP_066671968.1">
    <property type="nucleotide sequence ID" value="NZ_LYVF01000204.1"/>
</dbReference>
<feature type="signal peptide" evidence="2">
    <location>
        <begin position="1"/>
        <end position="22"/>
    </location>
</feature>
<sequence>MFGKKTLRGAMAGLLMGALLMAGGCVFKPGAGPDKGPPAQQGQIGQQQPLPEKTAEIAGVKVTAGGGTVKDGAIHLASFNIQGGSVYFEPGTLLSPDGRWIAFQTTQKGAGEGLWVMALDGSGGKLLARIDEKEYQSGRLILQLLGWTPDNRVIYSRQGTQPDGAHRGERGISLRVAAPGQGAEREAAWLPMPAGMVRQVKLLRGKESVFVQTDMRSDRPGDWNGSRISVMSYGS</sequence>
<feature type="compositionally biased region" description="Low complexity" evidence="1">
    <location>
        <begin position="31"/>
        <end position="49"/>
    </location>
</feature>
<protein>
    <submittedName>
        <fullName evidence="3">Uncharacterized protein</fullName>
    </submittedName>
</protein>
<keyword evidence="2" id="KW-0732">Signal</keyword>
<gene>
    <name evidence="3" type="ORF">A6M21_16395</name>
</gene>
<dbReference type="Proteomes" id="UP000078532">
    <property type="component" value="Unassembled WGS sequence"/>
</dbReference>
<evidence type="ECO:0000313" key="3">
    <source>
        <dbReference type="EMBL" id="OAT79286.1"/>
    </source>
</evidence>
<dbReference type="OrthoDB" id="108903at2"/>
<keyword evidence="4" id="KW-1185">Reference proteome</keyword>
<proteinExistence type="predicted"/>
<dbReference type="PROSITE" id="PS51257">
    <property type="entry name" value="PROKAR_LIPOPROTEIN"/>
    <property type="match status" value="1"/>
</dbReference>
<dbReference type="SUPFAM" id="SSF69304">
    <property type="entry name" value="Tricorn protease N-terminal domain"/>
    <property type="match status" value="1"/>
</dbReference>
<dbReference type="Pfam" id="PF07676">
    <property type="entry name" value="PD40"/>
    <property type="match status" value="1"/>
</dbReference>
<feature type="chain" id="PRO_5039186404" evidence="2">
    <location>
        <begin position="23"/>
        <end position="235"/>
    </location>
</feature>
<dbReference type="STRING" id="1838280.A6M21_16395"/>
<dbReference type="AlphaFoldDB" id="A0A1B7LAD4"/>
<evidence type="ECO:0000256" key="1">
    <source>
        <dbReference type="SAM" id="MobiDB-lite"/>
    </source>
</evidence>
<evidence type="ECO:0000256" key="2">
    <source>
        <dbReference type="SAM" id="SignalP"/>
    </source>
</evidence>
<accession>A0A1B7LAD4</accession>